<sequence>MNDNRDIFDRARVRRNFGAAAERYAGHSALQREIEFRLMESLAHYSLKHGEDARPQRILDVGSGPATAAHALRSWAPKADIFAVDAALPMLKAAEANTRGQWLRRRRVERVCADLRALPFADASVDLLFSNLALQWVEDLPAAFAEFRRVLAPKGLLLISTFGEQTLAELREAFAMADDAPHVSPFTAIAPFGDALMAAGFAEPVLDRDLLFEYQPDLRGVMLSLKAIGATNALHARRHSLSGKARFRRADAAHVRTEDGQLPVRWEAIYAQAWAPEPGTPMRDGFGEIAAMPIDRIPIRRKR</sequence>
<comment type="function">
    <text evidence="8">Converts the free carboxyl group of a malonyl-thioester to its methyl ester by transfer of a methyl group from S-adenosyl-L-methionine (SAM). It allows to synthesize pimeloyl-ACP via the fatty acid synthetic pathway.</text>
</comment>
<gene>
    <name evidence="8" type="primary">bioC</name>
    <name evidence="10" type="ORF">H8L67_00620</name>
</gene>
<keyword evidence="6 8" id="KW-0949">S-adenosyl-L-methionine</keyword>
<evidence type="ECO:0000256" key="5">
    <source>
        <dbReference type="ARBA" id="ARBA00022679"/>
    </source>
</evidence>
<evidence type="ECO:0000256" key="8">
    <source>
        <dbReference type="HAMAP-Rule" id="MF_00835"/>
    </source>
</evidence>
<evidence type="ECO:0000256" key="6">
    <source>
        <dbReference type="ARBA" id="ARBA00022691"/>
    </source>
</evidence>
<evidence type="ECO:0000256" key="2">
    <source>
        <dbReference type="ARBA" id="ARBA00004746"/>
    </source>
</evidence>
<comment type="pathway">
    <text evidence="2 8">Cofactor biosynthesis; biotin biosynthesis.</text>
</comment>
<dbReference type="Gene3D" id="3.40.50.150">
    <property type="entry name" value="Vaccinia Virus protein VP39"/>
    <property type="match status" value="1"/>
</dbReference>
<dbReference type="PANTHER" id="PTHR13090">
    <property type="entry name" value="ARGININE-HYDROXYLASE NDUFAF5, MITOCHONDRIAL"/>
    <property type="match status" value="1"/>
</dbReference>
<dbReference type="InterPro" id="IPR029063">
    <property type="entry name" value="SAM-dependent_MTases_sf"/>
</dbReference>
<keyword evidence="4 8" id="KW-0489">Methyltransferase</keyword>
<dbReference type="InterPro" id="IPR011814">
    <property type="entry name" value="BioC"/>
</dbReference>
<dbReference type="GO" id="GO:0032259">
    <property type="term" value="P:methylation"/>
    <property type="evidence" value="ECO:0007669"/>
    <property type="project" value="UniProtKB-KW"/>
</dbReference>
<keyword evidence="11" id="KW-1185">Reference proteome</keyword>
<dbReference type="SUPFAM" id="SSF53335">
    <property type="entry name" value="S-adenosyl-L-methionine-dependent methyltransferases"/>
    <property type="match status" value="1"/>
</dbReference>
<dbReference type="RefSeq" id="WP_220379880.1">
    <property type="nucleotide sequence ID" value="NZ_CP080544.1"/>
</dbReference>
<dbReference type="PANTHER" id="PTHR13090:SF1">
    <property type="entry name" value="ARGININE-HYDROXYLASE NDUFAF5, MITOCHONDRIAL"/>
    <property type="match status" value="1"/>
</dbReference>
<dbReference type="Proteomes" id="UP000824755">
    <property type="component" value="Chromosome"/>
</dbReference>
<evidence type="ECO:0000256" key="3">
    <source>
        <dbReference type="ARBA" id="ARBA00012327"/>
    </source>
</evidence>
<dbReference type="Pfam" id="PF08241">
    <property type="entry name" value="Methyltransf_11"/>
    <property type="match status" value="1"/>
</dbReference>
<dbReference type="InterPro" id="IPR050602">
    <property type="entry name" value="Malonyl-ACP_OMT"/>
</dbReference>
<keyword evidence="5 8" id="KW-0808">Transferase</keyword>
<dbReference type="InterPro" id="IPR013216">
    <property type="entry name" value="Methyltransf_11"/>
</dbReference>
<evidence type="ECO:0000313" key="10">
    <source>
        <dbReference type="EMBL" id="QYR53061.1"/>
    </source>
</evidence>
<evidence type="ECO:0000256" key="1">
    <source>
        <dbReference type="ARBA" id="ARBA00000852"/>
    </source>
</evidence>
<dbReference type="EMBL" id="CP080544">
    <property type="protein sequence ID" value="QYR53061.1"/>
    <property type="molecule type" value="Genomic_DNA"/>
</dbReference>
<evidence type="ECO:0000256" key="7">
    <source>
        <dbReference type="ARBA" id="ARBA00022756"/>
    </source>
</evidence>
<dbReference type="GO" id="GO:0008168">
    <property type="term" value="F:methyltransferase activity"/>
    <property type="evidence" value="ECO:0007669"/>
    <property type="project" value="UniProtKB-KW"/>
</dbReference>
<keyword evidence="7 8" id="KW-0093">Biotin biosynthesis</keyword>
<comment type="similarity">
    <text evidence="8">Belongs to the methyltransferase superfamily.</text>
</comment>
<dbReference type="HAMAP" id="MF_00835">
    <property type="entry name" value="BioC"/>
    <property type="match status" value="1"/>
</dbReference>
<proteinExistence type="inferred from homology"/>
<dbReference type="EC" id="2.1.1.197" evidence="3 8"/>
<feature type="domain" description="Methyltransferase type 11" evidence="9">
    <location>
        <begin position="59"/>
        <end position="159"/>
    </location>
</feature>
<accession>A0ABX8WPK7</accession>
<dbReference type="CDD" id="cd02440">
    <property type="entry name" value="AdoMet_MTases"/>
    <property type="match status" value="1"/>
</dbReference>
<organism evidence="10 11">
    <name type="scientific">Lysobacter soyae</name>
    <dbReference type="NCBI Taxonomy" id="2764185"/>
    <lineage>
        <taxon>Bacteria</taxon>
        <taxon>Pseudomonadati</taxon>
        <taxon>Pseudomonadota</taxon>
        <taxon>Gammaproteobacteria</taxon>
        <taxon>Lysobacterales</taxon>
        <taxon>Lysobacteraceae</taxon>
        <taxon>Lysobacter</taxon>
    </lineage>
</organism>
<evidence type="ECO:0000313" key="11">
    <source>
        <dbReference type="Proteomes" id="UP000824755"/>
    </source>
</evidence>
<evidence type="ECO:0000256" key="4">
    <source>
        <dbReference type="ARBA" id="ARBA00022603"/>
    </source>
</evidence>
<evidence type="ECO:0000259" key="9">
    <source>
        <dbReference type="Pfam" id="PF08241"/>
    </source>
</evidence>
<name>A0ABX8WPK7_9GAMM</name>
<comment type="catalytic activity">
    <reaction evidence="1 8">
        <text>malonyl-[ACP] + S-adenosyl-L-methionine = malonyl-[ACP] methyl ester + S-adenosyl-L-homocysteine</text>
        <dbReference type="Rhea" id="RHEA:17105"/>
        <dbReference type="Rhea" id="RHEA-COMP:9623"/>
        <dbReference type="Rhea" id="RHEA-COMP:9954"/>
        <dbReference type="ChEBI" id="CHEBI:57856"/>
        <dbReference type="ChEBI" id="CHEBI:59789"/>
        <dbReference type="ChEBI" id="CHEBI:78449"/>
        <dbReference type="ChEBI" id="CHEBI:78845"/>
        <dbReference type="EC" id="2.1.1.197"/>
    </reaction>
</comment>
<reference evidence="10 11" key="1">
    <citation type="submission" date="2021-08" db="EMBL/GenBank/DDBJ databases">
        <title>Lysobacter sp. strain CJ11 Genome sequencing and assembly.</title>
        <authorList>
            <person name="Kim I."/>
        </authorList>
    </citation>
    <scope>NUCLEOTIDE SEQUENCE [LARGE SCALE GENOMIC DNA]</scope>
    <source>
        <strain evidence="10 11">CJ11</strain>
    </source>
</reference>
<protein>
    <recommendedName>
        <fullName evidence="3 8">Malonyl-[acyl-carrier protein] O-methyltransferase</fullName>
        <shortName evidence="8">Malonyl-ACP O-methyltransferase</shortName>
        <ecNumber evidence="3 8">2.1.1.197</ecNumber>
    </recommendedName>
    <alternativeName>
        <fullName evidence="8">Biotin synthesis protein BioC</fullName>
    </alternativeName>
</protein>